<comment type="caution">
    <text evidence="1">The sequence shown here is derived from an EMBL/GenBank/DDBJ whole genome shotgun (WGS) entry which is preliminary data.</text>
</comment>
<protein>
    <submittedName>
        <fullName evidence="1">Uncharacterized protein</fullName>
    </submittedName>
</protein>
<evidence type="ECO:0000313" key="1">
    <source>
        <dbReference type="EMBL" id="KUN18420.1"/>
    </source>
</evidence>
<dbReference type="AlphaFoldDB" id="A0A101PVD9"/>
<reference evidence="1 2" key="1">
    <citation type="submission" date="2015-10" db="EMBL/GenBank/DDBJ databases">
        <title>Draft genome sequence of Streptomyces corchorusii DSM 40340, type strain for the species Streptomyces corchorusii.</title>
        <authorList>
            <person name="Ruckert C."/>
            <person name="Winkler A."/>
            <person name="Kalinowski J."/>
            <person name="Kampfer P."/>
            <person name="Glaeser S."/>
        </authorList>
    </citation>
    <scope>NUCLEOTIDE SEQUENCE [LARGE SCALE GENOMIC DNA]</scope>
    <source>
        <strain evidence="1 2">DSM 40340</strain>
    </source>
</reference>
<keyword evidence="2" id="KW-1185">Reference proteome</keyword>
<organism evidence="1 2">
    <name type="scientific">Streptomyces corchorusii</name>
    <name type="common">Streptomyces chibaensis</name>
    <dbReference type="NCBI Taxonomy" id="1903"/>
    <lineage>
        <taxon>Bacteria</taxon>
        <taxon>Bacillati</taxon>
        <taxon>Actinomycetota</taxon>
        <taxon>Actinomycetes</taxon>
        <taxon>Kitasatosporales</taxon>
        <taxon>Streptomycetaceae</taxon>
        <taxon>Streptomyces</taxon>
    </lineage>
</organism>
<sequence length="111" mass="12309">MFTWPQWLLWASGRLLGANPRQGGGHPGVQIVGCCLNALQLAIETRVAVRARNQNWWLKRELRKHLRFQGGDAFVGEAEVGAGAFESFLRGSVFPGRLLDSPFSTLFDGLK</sequence>
<accession>A0A101PVD9</accession>
<proteinExistence type="predicted"/>
<dbReference type="Proteomes" id="UP000053398">
    <property type="component" value="Unassembled WGS sequence"/>
</dbReference>
<name>A0A101PVD9_STRCK</name>
<evidence type="ECO:0000313" key="2">
    <source>
        <dbReference type="Proteomes" id="UP000053398"/>
    </source>
</evidence>
<dbReference type="EMBL" id="LMWP01000043">
    <property type="protein sequence ID" value="KUN18420.1"/>
    <property type="molecule type" value="Genomic_DNA"/>
</dbReference>
<gene>
    <name evidence="1" type="ORF">AQJ11_33755</name>
</gene>